<dbReference type="AlphaFoldDB" id="A0A167PZ90"/>
<dbReference type="SUPFAM" id="SSF52047">
    <property type="entry name" value="RNI-like"/>
    <property type="match status" value="1"/>
</dbReference>
<dbReference type="OrthoDB" id="2587912at2759"/>
<dbReference type="Proteomes" id="UP000076738">
    <property type="component" value="Unassembled WGS sequence"/>
</dbReference>
<evidence type="ECO:0000313" key="2">
    <source>
        <dbReference type="Proteomes" id="UP000076738"/>
    </source>
</evidence>
<protein>
    <recommendedName>
        <fullName evidence="3">F-box domain-containing protein</fullName>
    </recommendedName>
</protein>
<dbReference type="EMBL" id="KV417273">
    <property type="protein sequence ID" value="KZO99268.1"/>
    <property type="molecule type" value="Genomic_DNA"/>
</dbReference>
<dbReference type="InterPro" id="IPR032675">
    <property type="entry name" value="LRR_dom_sf"/>
</dbReference>
<accession>A0A167PZ90</accession>
<sequence length="278" mass="31330">MDTLPPELLMDILHWCLLDRTCSIQVLSVCRAWHDFGLSLLHRNLEFRSQSQLQLFLQQCPSLRTPPRSISISLAGASIRPQTQIFRTIGAVWQKSQSESLQQVDLCLNSHSLDPCPSLIGEAMMSIDPTAFRWSGPDPPHHWSTAIVPIAAEQLCRGLSRWARLRSLHLSHIAFPADHYEDVFVAALVHHPHPVLRYISLSQAVFLSAAVVADITTNLKALQRFHLVDCYVDSIWGARLRLGDVERAVQREQDLSRVRAIVICEARLERIQGGDRGS</sequence>
<evidence type="ECO:0000313" key="1">
    <source>
        <dbReference type="EMBL" id="KZO99268.1"/>
    </source>
</evidence>
<evidence type="ECO:0008006" key="3">
    <source>
        <dbReference type="Google" id="ProtNLM"/>
    </source>
</evidence>
<reference evidence="1 2" key="1">
    <citation type="journal article" date="2016" name="Mol. Biol. Evol.">
        <title>Comparative Genomics of Early-Diverging Mushroom-Forming Fungi Provides Insights into the Origins of Lignocellulose Decay Capabilities.</title>
        <authorList>
            <person name="Nagy L.G."/>
            <person name="Riley R."/>
            <person name="Tritt A."/>
            <person name="Adam C."/>
            <person name="Daum C."/>
            <person name="Floudas D."/>
            <person name="Sun H."/>
            <person name="Yadav J.S."/>
            <person name="Pangilinan J."/>
            <person name="Larsson K.H."/>
            <person name="Matsuura K."/>
            <person name="Barry K."/>
            <person name="Labutti K."/>
            <person name="Kuo R."/>
            <person name="Ohm R.A."/>
            <person name="Bhattacharya S.S."/>
            <person name="Shirouzu T."/>
            <person name="Yoshinaga Y."/>
            <person name="Martin F.M."/>
            <person name="Grigoriev I.V."/>
            <person name="Hibbett D.S."/>
        </authorList>
    </citation>
    <scope>NUCLEOTIDE SEQUENCE [LARGE SCALE GENOMIC DNA]</scope>
    <source>
        <strain evidence="1 2">TUFC12733</strain>
    </source>
</reference>
<gene>
    <name evidence="1" type="ORF">CALVIDRAFT_495535</name>
</gene>
<proteinExistence type="predicted"/>
<keyword evidence="2" id="KW-1185">Reference proteome</keyword>
<dbReference type="Gene3D" id="3.80.10.10">
    <property type="entry name" value="Ribonuclease Inhibitor"/>
    <property type="match status" value="1"/>
</dbReference>
<name>A0A167PZ90_CALVF</name>
<organism evidence="1 2">
    <name type="scientific">Calocera viscosa (strain TUFC12733)</name>
    <dbReference type="NCBI Taxonomy" id="1330018"/>
    <lineage>
        <taxon>Eukaryota</taxon>
        <taxon>Fungi</taxon>
        <taxon>Dikarya</taxon>
        <taxon>Basidiomycota</taxon>
        <taxon>Agaricomycotina</taxon>
        <taxon>Dacrymycetes</taxon>
        <taxon>Dacrymycetales</taxon>
        <taxon>Dacrymycetaceae</taxon>
        <taxon>Calocera</taxon>
    </lineage>
</organism>